<dbReference type="Proteomes" id="UP000800094">
    <property type="component" value="Unassembled WGS sequence"/>
</dbReference>
<dbReference type="GeneID" id="54575266"/>
<evidence type="ECO:0000313" key="1">
    <source>
        <dbReference type="EMBL" id="KAF2256880.1"/>
    </source>
</evidence>
<gene>
    <name evidence="1" type="ORF">BU26DRAFT_31240</name>
</gene>
<organism evidence="1 2">
    <name type="scientific">Trematosphaeria pertusa</name>
    <dbReference type="NCBI Taxonomy" id="390896"/>
    <lineage>
        <taxon>Eukaryota</taxon>
        <taxon>Fungi</taxon>
        <taxon>Dikarya</taxon>
        <taxon>Ascomycota</taxon>
        <taxon>Pezizomycotina</taxon>
        <taxon>Dothideomycetes</taxon>
        <taxon>Pleosporomycetidae</taxon>
        <taxon>Pleosporales</taxon>
        <taxon>Massarineae</taxon>
        <taxon>Trematosphaeriaceae</taxon>
        <taxon>Trematosphaeria</taxon>
    </lineage>
</organism>
<accession>A0A6A6J4T6</accession>
<dbReference type="RefSeq" id="XP_033691884.1">
    <property type="nucleotide sequence ID" value="XM_033821936.1"/>
</dbReference>
<reference evidence="1" key="1">
    <citation type="journal article" date="2020" name="Stud. Mycol.">
        <title>101 Dothideomycetes genomes: a test case for predicting lifestyles and emergence of pathogens.</title>
        <authorList>
            <person name="Haridas S."/>
            <person name="Albert R."/>
            <person name="Binder M."/>
            <person name="Bloem J."/>
            <person name="Labutti K."/>
            <person name="Salamov A."/>
            <person name="Andreopoulos B."/>
            <person name="Baker S."/>
            <person name="Barry K."/>
            <person name="Bills G."/>
            <person name="Bluhm B."/>
            <person name="Cannon C."/>
            <person name="Castanera R."/>
            <person name="Culley D."/>
            <person name="Daum C."/>
            <person name="Ezra D."/>
            <person name="Gonzalez J."/>
            <person name="Henrissat B."/>
            <person name="Kuo A."/>
            <person name="Liang C."/>
            <person name="Lipzen A."/>
            <person name="Lutzoni F."/>
            <person name="Magnuson J."/>
            <person name="Mondo S."/>
            <person name="Nolan M."/>
            <person name="Ohm R."/>
            <person name="Pangilinan J."/>
            <person name="Park H.-J."/>
            <person name="Ramirez L."/>
            <person name="Alfaro M."/>
            <person name="Sun H."/>
            <person name="Tritt A."/>
            <person name="Yoshinaga Y."/>
            <person name="Zwiers L.-H."/>
            <person name="Turgeon B."/>
            <person name="Goodwin S."/>
            <person name="Spatafora J."/>
            <person name="Crous P."/>
            <person name="Grigoriev I."/>
        </authorList>
    </citation>
    <scope>NUCLEOTIDE SEQUENCE</scope>
    <source>
        <strain evidence="1">CBS 122368</strain>
    </source>
</reference>
<proteinExistence type="predicted"/>
<evidence type="ECO:0000313" key="2">
    <source>
        <dbReference type="Proteomes" id="UP000800094"/>
    </source>
</evidence>
<keyword evidence="2" id="KW-1185">Reference proteome</keyword>
<dbReference type="AlphaFoldDB" id="A0A6A6J4T6"/>
<name>A0A6A6J4T6_9PLEO</name>
<dbReference type="EMBL" id="ML987189">
    <property type="protein sequence ID" value="KAF2256880.1"/>
    <property type="molecule type" value="Genomic_DNA"/>
</dbReference>
<protein>
    <submittedName>
        <fullName evidence="1">Uncharacterized protein</fullName>
    </submittedName>
</protein>
<sequence length="154" mass="17246">MAQHQSQANKRGFLGIICHYCLAESLPTQSSLSYSKLSSECLHFSFRPATAQCGDPASKDKGSKRSLVNHNRCRCWYAKAPLWRRRTDGGKEYYTRGYVVERRGGAGCRGRESDLRVPGCSLQGWCQILRKFGQANQCSQNTQARIHASRGGEI</sequence>